<dbReference type="RefSeq" id="WP_211937435.1">
    <property type="nucleotide sequence ID" value="NZ_CP073078.1"/>
</dbReference>
<dbReference type="Gene3D" id="1.10.439.10">
    <property type="entry name" value="Penicillin Amidohydrolase, domain 1"/>
    <property type="match status" value="1"/>
</dbReference>
<dbReference type="KEGG" id="caul:KCG34_20380"/>
<name>A0A975FYV1_9CAUL</name>
<organism evidence="7 8">
    <name type="scientific">Phenylobacterium montanum</name>
    <dbReference type="NCBI Taxonomy" id="2823693"/>
    <lineage>
        <taxon>Bacteria</taxon>
        <taxon>Pseudomonadati</taxon>
        <taxon>Pseudomonadota</taxon>
        <taxon>Alphaproteobacteria</taxon>
        <taxon>Caulobacterales</taxon>
        <taxon>Caulobacteraceae</taxon>
        <taxon>Phenylobacterium</taxon>
    </lineage>
</organism>
<feature type="binding site" evidence="5">
    <location>
        <position position="329"/>
    </location>
    <ligand>
        <name>Ca(2+)</name>
        <dbReference type="ChEBI" id="CHEBI:29108"/>
    </ligand>
</feature>
<protein>
    <submittedName>
        <fullName evidence="7">Penicillin acylase family protein</fullName>
    </submittedName>
</protein>
<comment type="similarity">
    <text evidence="1">Belongs to the peptidase S45 family.</text>
</comment>
<evidence type="ECO:0000256" key="1">
    <source>
        <dbReference type="ARBA" id="ARBA00006586"/>
    </source>
</evidence>
<dbReference type="InterPro" id="IPR023343">
    <property type="entry name" value="Penicillin_amidase_dom1"/>
</dbReference>
<dbReference type="InterPro" id="IPR043147">
    <property type="entry name" value="Penicillin_amidase_A-knob"/>
</dbReference>
<sequence length="794" mass="86002">MRRIGMAALAAVWAMAAAQAGAATPGSARQDQLAVPGLDQTADILVDRWGVPHIYAGDDHDAFFLQGWNAARDRLWQMDLWRKRGLGLLSKSFGPGFAEEDRAARLFLYRGDMAAEWAAYGPRAQSRTGAFVAGINAYVAAVRAGKAALPVEFQITHSQPDDWAAEDVVRIRSHALTGNITTEVARARMACLAGLAADHLRQKIEPPWTVETPKGLDPCDVPADVLHDYQLATKEVAFQPEQKQLAWITTPPPEEGSNNWTIAPSRTATGRPILANDPHRGLGIPSIRYLVQLNAPGLDVIGAGEPAQPGVIIGHNDKIAFGLTIFAIDQQDLYVYDLNPADPHQYRYQGRWEPMQVVRQSLEVKGQAPREIELDFTRHGPVIYVDEAHHKAFALRTNWSEPGTAGYFGTSELLSASDWTSFRAAMTHWGTPSENMIFADTAGHIGWQAVGRSPIRPNWDGLLPVPGDGRYEWKGFLTLDQLPHVYDPPEGWFASANAINLPADYPYKERKVAFEWSDPSRIQRIDSVLGANGHVSLADSMALQMDDFSTVGLRLTALLKPLHSDDPQVAQALSLLTAWDGHESIHSPAAALYEVWSTRHLGAALAEHALPAPARPLMGGGSLESVTEALETADPALGADPKAARDAILLESLKAAVTDVSARLGPNPATWSWGRLHHAEWAPSVAILADPATRAQMSVGPLEVRGGASTPAASSYTKDSFNAASGATTRLDMDVGAWDNSMAINGAGQSGDPFDPHYRDLFPLWAGGSFIPLLFTRPAVEAATERVIHLTPAP</sequence>
<dbReference type="SUPFAM" id="SSF56235">
    <property type="entry name" value="N-terminal nucleophile aminohydrolases (Ntn hydrolases)"/>
    <property type="match status" value="1"/>
</dbReference>
<evidence type="ECO:0000313" key="7">
    <source>
        <dbReference type="EMBL" id="QUD87383.1"/>
    </source>
</evidence>
<dbReference type="PANTHER" id="PTHR34218">
    <property type="entry name" value="PEPTIDASE S45 PENICILLIN AMIDASE"/>
    <property type="match status" value="1"/>
</dbReference>
<accession>A0A975FYV1</accession>
<evidence type="ECO:0000256" key="2">
    <source>
        <dbReference type="ARBA" id="ARBA00022801"/>
    </source>
</evidence>
<dbReference type="PIRSF" id="PIRSF001227">
    <property type="entry name" value="Pen_acylase"/>
    <property type="match status" value="1"/>
</dbReference>
<keyword evidence="5" id="KW-0106">Calcium</keyword>
<proteinExistence type="inferred from homology"/>
<feature type="chain" id="PRO_5037869082" evidence="6">
    <location>
        <begin position="23"/>
        <end position="794"/>
    </location>
</feature>
<keyword evidence="8" id="KW-1185">Reference proteome</keyword>
<dbReference type="PANTHER" id="PTHR34218:SF4">
    <property type="entry name" value="ACYL-HOMOSERINE LACTONE ACYLASE QUIP"/>
    <property type="match status" value="1"/>
</dbReference>
<dbReference type="CDD" id="cd03747">
    <property type="entry name" value="Ntn_PGA_like"/>
    <property type="match status" value="1"/>
</dbReference>
<evidence type="ECO:0000313" key="8">
    <source>
        <dbReference type="Proteomes" id="UP000676409"/>
    </source>
</evidence>
<dbReference type="InterPro" id="IPR014395">
    <property type="entry name" value="Pen/GL7ACA/AHL_acylase"/>
</dbReference>
<evidence type="ECO:0000256" key="6">
    <source>
        <dbReference type="SAM" id="SignalP"/>
    </source>
</evidence>
<feature type="active site" description="Nucleophile" evidence="4">
    <location>
        <position position="257"/>
    </location>
</feature>
<keyword evidence="3" id="KW-0865">Zymogen</keyword>
<keyword evidence="5" id="KW-0479">Metal-binding</keyword>
<keyword evidence="6" id="KW-0732">Signal</keyword>
<dbReference type="Gene3D" id="1.10.1400.10">
    <property type="match status" value="1"/>
</dbReference>
<comment type="cofactor">
    <cofactor evidence="5">
        <name>Ca(2+)</name>
        <dbReference type="ChEBI" id="CHEBI:29108"/>
    </cofactor>
    <text evidence="5">Binds 1 Ca(2+) ion per dimer.</text>
</comment>
<dbReference type="Gene3D" id="3.60.20.10">
    <property type="entry name" value="Glutamine Phosphoribosylpyrophosphate, subunit 1, domain 1"/>
    <property type="match status" value="1"/>
</dbReference>
<dbReference type="GO" id="GO:0046872">
    <property type="term" value="F:metal ion binding"/>
    <property type="evidence" value="ECO:0007669"/>
    <property type="project" value="UniProtKB-KW"/>
</dbReference>
<dbReference type="AlphaFoldDB" id="A0A975FYV1"/>
<feature type="signal peptide" evidence="6">
    <location>
        <begin position="1"/>
        <end position="22"/>
    </location>
</feature>
<dbReference type="GO" id="GO:0016811">
    <property type="term" value="F:hydrolase activity, acting on carbon-nitrogen (but not peptide) bonds, in linear amides"/>
    <property type="evidence" value="ECO:0007669"/>
    <property type="project" value="InterPro"/>
</dbReference>
<keyword evidence="2" id="KW-0378">Hydrolase</keyword>
<dbReference type="Proteomes" id="UP000676409">
    <property type="component" value="Chromosome"/>
</dbReference>
<reference evidence="7" key="1">
    <citation type="submission" date="2021-04" db="EMBL/GenBank/DDBJ databases">
        <title>The complete genome sequence of Caulobacter sp. S6.</title>
        <authorList>
            <person name="Tang Y."/>
            <person name="Ouyang W."/>
            <person name="Liu Q."/>
            <person name="Huang B."/>
            <person name="Guo Z."/>
            <person name="Lei P."/>
        </authorList>
    </citation>
    <scope>NUCLEOTIDE SEQUENCE</scope>
    <source>
        <strain evidence="7">S6</strain>
    </source>
</reference>
<dbReference type="InterPro" id="IPR002692">
    <property type="entry name" value="S45"/>
</dbReference>
<dbReference type="InterPro" id="IPR043146">
    <property type="entry name" value="Penicillin_amidase_N_B-knob"/>
</dbReference>
<dbReference type="InterPro" id="IPR029055">
    <property type="entry name" value="Ntn_hydrolases_N"/>
</dbReference>
<dbReference type="EMBL" id="CP073078">
    <property type="protein sequence ID" value="QUD87383.1"/>
    <property type="molecule type" value="Genomic_DNA"/>
</dbReference>
<evidence type="ECO:0000256" key="3">
    <source>
        <dbReference type="ARBA" id="ARBA00023145"/>
    </source>
</evidence>
<dbReference type="Gene3D" id="2.30.120.10">
    <property type="match status" value="1"/>
</dbReference>
<evidence type="ECO:0000256" key="4">
    <source>
        <dbReference type="PIRSR" id="PIRSR001227-1"/>
    </source>
</evidence>
<dbReference type="Pfam" id="PF01804">
    <property type="entry name" value="Penicil_amidase"/>
    <property type="match status" value="1"/>
</dbReference>
<evidence type="ECO:0000256" key="5">
    <source>
        <dbReference type="PIRSR" id="PIRSR001227-2"/>
    </source>
</evidence>
<dbReference type="GO" id="GO:0017000">
    <property type="term" value="P:antibiotic biosynthetic process"/>
    <property type="evidence" value="ECO:0007669"/>
    <property type="project" value="InterPro"/>
</dbReference>
<gene>
    <name evidence="7" type="ORF">KCG34_20380</name>
</gene>
<feature type="binding site" evidence="5">
    <location>
        <position position="332"/>
    </location>
    <ligand>
        <name>Ca(2+)</name>
        <dbReference type="ChEBI" id="CHEBI:29108"/>
    </ligand>
</feature>